<evidence type="ECO:0000313" key="3">
    <source>
        <dbReference type="EMBL" id="KAK9907775.1"/>
    </source>
</evidence>
<proteinExistence type="inferred from homology"/>
<evidence type="ECO:0000313" key="4">
    <source>
        <dbReference type="Proteomes" id="UP001491310"/>
    </source>
</evidence>
<organism evidence="3 4">
    <name type="scientific">Coccomyxa subellipsoidea</name>
    <dbReference type="NCBI Taxonomy" id="248742"/>
    <lineage>
        <taxon>Eukaryota</taxon>
        <taxon>Viridiplantae</taxon>
        <taxon>Chlorophyta</taxon>
        <taxon>core chlorophytes</taxon>
        <taxon>Trebouxiophyceae</taxon>
        <taxon>Trebouxiophyceae incertae sedis</taxon>
        <taxon>Coccomyxaceae</taxon>
        <taxon>Coccomyxa</taxon>
    </lineage>
</organism>
<comment type="caution">
    <text evidence="3">The sequence shown here is derived from an EMBL/GenBank/DDBJ whole genome shotgun (WGS) entry which is preliminary data.</text>
</comment>
<dbReference type="NCBIfam" id="TIGR01428">
    <property type="entry name" value="HAD_type_II"/>
    <property type="match status" value="1"/>
</dbReference>
<dbReference type="PANTHER" id="PTHR43316">
    <property type="entry name" value="HYDROLASE, HALOACID DELAHOGENASE-RELATED"/>
    <property type="match status" value="1"/>
</dbReference>
<dbReference type="Proteomes" id="UP001491310">
    <property type="component" value="Unassembled WGS sequence"/>
</dbReference>
<dbReference type="InterPro" id="IPR006328">
    <property type="entry name" value="2-HAD"/>
</dbReference>
<gene>
    <name evidence="3" type="ORF">WJX75_009758</name>
</gene>
<dbReference type="SFLD" id="SFLDS00003">
    <property type="entry name" value="Haloacid_Dehalogenase"/>
    <property type="match status" value="1"/>
</dbReference>
<dbReference type="InterPro" id="IPR023214">
    <property type="entry name" value="HAD_sf"/>
</dbReference>
<keyword evidence="2" id="KW-0378">Hydrolase</keyword>
<evidence type="ECO:0000256" key="2">
    <source>
        <dbReference type="ARBA" id="ARBA00022801"/>
    </source>
</evidence>
<dbReference type="PANTHER" id="PTHR43316:SF3">
    <property type="entry name" value="HALOACID DEHALOGENASE, TYPE II (AFU_ORTHOLOGUE AFUA_2G07750)-RELATED"/>
    <property type="match status" value="1"/>
</dbReference>
<dbReference type="Pfam" id="PF00702">
    <property type="entry name" value="Hydrolase"/>
    <property type="match status" value="1"/>
</dbReference>
<comment type="similarity">
    <text evidence="1">Belongs to the HAD-like hydrolase superfamily. S-2-haloalkanoic acid dehalogenase family.</text>
</comment>
<evidence type="ECO:0000256" key="1">
    <source>
        <dbReference type="ARBA" id="ARBA00008106"/>
    </source>
</evidence>
<evidence type="ECO:0008006" key="5">
    <source>
        <dbReference type="Google" id="ProtNLM"/>
    </source>
</evidence>
<dbReference type="InterPro" id="IPR051540">
    <property type="entry name" value="S-2-haloacid_dehalogenase"/>
</dbReference>
<dbReference type="PRINTS" id="PR00413">
    <property type="entry name" value="HADHALOGNASE"/>
</dbReference>
<dbReference type="SFLD" id="SFLDG01129">
    <property type="entry name" value="C1.5:_HAD__Beta-PGM__Phosphata"/>
    <property type="match status" value="1"/>
</dbReference>
<accession>A0ABR2YLM6</accession>
<name>A0ABR2YLM6_9CHLO</name>
<dbReference type="EMBL" id="JALJOT010000009">
    <property type="protein sequence ID" value="KAK9907775.1"/>
    <property type="molecule type" value="Genomic_DNA"/>
</dbReference>
<dbReference type="Gene3D" id="1.10.150.240">
    <property type="entry name" value="Putative phosphatase, domain 2"/>
    <property type="match status" value="1"/>
</dbReference>
<dbReference type="InterPro" id="IPR023198">
    <property type="entry name" value="PGP-like_dom2"/>
</dbReference>
<reference evidence="3 4" key="1">
    <citation type="journal article" date="2024" name="Nat. Commun.">
        <title>Phylogenomics reveals the evolutionary origins of lichenization in chlorophyte algae.</title>
        <authorList>
            <person name="Puginier C."/>
            <person name="Libourel C."/>
            <person name="Otte J."/>
            <person name="Skaloud P."/>
            <person name="Haon M."/>
            <person name="Grisel S."/>
            <person name="Petersen M."/>
            <person name="Berrin J.G."/>
            <person name="Delaux P.M."/>
            <person name="Dal Grande F."/>
            <person name="Keller J."/>
        </authorList>
    </citation>
    <scope>NUCLEOTIDE SEQUENCE [LARGE SCALE GENOMIC DNA]</scope>
    <source>
        <strain evidence="3 4">SAG 216-7</strain>
    </source>
</reference>
<protein>
    <recommendedName>
        <fullName evidence="5">Haloacid dehalogenase</fullName>
    </recommendedName>
</protein>
<sequence>MIRKPAAILCDVNGTLFKLDALGDRLEKVGLPKDKLQLWFARTLRDGKALAITGTFATFKDVAGFQLKAMLSEQSNGGPDRPSKEQLESAAATLLGGFDEVEAWPDVALGFQKLRQLGVKIATMTNGSTEVTQKFLERSDLSQFVAESMEVAEVQLWKPRAEVYLHAAKRLGLQPDQVMLAAVHPWDTHGAKAAGLQAAYINRDGADYPPYFLPPDANLRSFVALAEQLTLR</sequence>
<dbReference type="Gene3D" id="3.40.50.1000">
    <property type="entry name" value="HAD superfamily/HAD-like"/>
    <property type="match status" value="1"/>
</dbReference>
<dbReference type="InterPro" id="IPR006439">
    <property type="entry name" value="HAD-SF_hydro_IA"/>
</dbReference>
<keyword evidence="4" id="KW-1185">Reference proteome</keyword>
<dbReference type="InterPro" id="IPR036412">
    <property type="entry name" value="HAD-like_sf"/>
</dbReference>
<dbReference type="SUPFAM" id="SSF56784">
    <property type="entry name" value="HAD-like"/>
    <property type="match status" value="1"/>
</dbReference>